<dbReference type="SUPFAM" id="SSF53474">
    <property type="entry name" value="alpha/beta-Hydrolases"/>
    <property type="match status" value="1"/>
</dbReference>
<evidence type="ECO:0000259" key="2">
    <source>
        <dbReference type="Pfam" id="PF07859"/>
    </source>
</evidence>
<dbReference type="Proteomes" id="UP000235371">
    <property type="component" value="Unassembled WGS sequence"/>
</dbReference>
<gene>
    <name evidence="3" type="ORF">K444DRAFT_567864</name>
</gene>
<dbReference type="GeneID" id="36585260"/>
<keyword evidence="4" id="KW-1185">Reference proteome</keyword>
<evidence type="ECO:0000313" key="4">
    <source>
        <dbReference type="Proteomes" id="UP000235371"/>
    </source>
</evidence>
<dbReference type="AlphaFoldDB" id="A0A2J6SYA6"/>
<organism evidence="3 4">
    <name type="scientific">Hyaloscypha bicolor E</name>
    <dbReference type="NCBI Taxonomy" id="1095630"/>
    <lineage>
        <taxon>Eukaryota</taxon>
        <taxon>Fungi</taxon>
        <taxon>Dikarya</taxon>
        <taxon>Ascomycota</taxon>
        <taxon>Pezizomycotina</taxon>
        <taxon>Leotiomycetes</taxon>
        <taxon>Helotiales</taxon>
        <taxon>Hyaloscyphaceae</taxon>
        <taxon>Hyaloscypha</taxon>
        <taxon>Hyaloscypha bicolor</taxon>
    </lineage>
</organism>
<protein>
    <submittedName>
        <fullName evidence="3">Alpha/beta hydrolase fold protein</fullName>
    </submittedName>
</protein>
<dbReference type="InterPro" id="IPR029058">
    <property type="entry name" value="AB_hydrolase_fold"/>
</dbReference>
<dbReference type="InterPro" id="IPR013094">
    <property type="entry name" value="AB_hydrolase_3"/>
</dbReference>
<dbReference type="PANTHER" id="PTHR48081">
    <property type="entry name" value="AB HYDROLASE SUPERFAMILY PROTEIN C4A8.06C"/>
    <property type="match status" value="1"/>
</dbReference>
<reference evidence="3 4" key="1">
    <citation type="submission" date="2016-04" db="EMBL/GenBank/DDBJ databases">
        <title>A degradative enzymes factory behind the ericoid mycorrhizal symbiosis.</title>
        <authorList>
            <consortium name="DOE Joint Genome Institute"/>
            <person name="Martino E."/>
            <person name="Morin E."/>
            <person name="Grelet G."/>
            <person name="Kuo A."/>
            <person name="Kohler A."/>
            <person name="Daghino S."/>
            <person name="Barry K."/>
            <person name="Choi C."/>
            <person name="Cichocki N."/>
            <person name="Clum A."/>
            <person name="Copeland A."/>
            <person name="Hainaut M."/>
            <person name="Haridas S."/>
            <person name="Labutti K."/>
            <person name="Lindquist E."/>
            <person name="Lipzen A."/>
            <person name="Khouja H.-R."/>
            <person name="Murat C."/>
            <person name="Ohm R."/>
            <person name="Olson A."/>
            <person name="Spatafora J."/>
            <person name="Veneault-Fourrey C."/>
            <person name="Henrissat B."/>
            <person name="Grigoriev I."/>
            <person name="Martin F."/>
            <person name="Perotto S."/>
        </authorList>
    </citation>
    <scope>NUCLEOTIDE SEQUENCE [LARGE SCALE GENOMIC DNA]</scope>
    <source>
        <strain evidence="3 4">E</strain>
    </source>
</reference>
<dbReference type="RefSeq" id="XP_024732654.1">
    <property type="nucleotide sequence ID" value="XM_024877183.1"/>
</dbReference>
<keyword evidence="1 3" id="KW-0378">Hydrolase</keyword>
<proteinExistence type="predicted"/>
<name>A0A2J6SYA6_9HELO</name>
<dbReference type="STRING" id="1095630.A0A2J6SYA6"/>
<dbReference type="Gene3D" id="3.40.50.1820">
    <property type="entry name" value="alpha/beta hydrolase"/>
    <property type="match status" value="1"/>
</dbReference>
<evidence type="ECO:0000256" key="1">
    <source>
        <dbReference type="ARBA" id="ARBA00022801"/>
    </source>
</evidence>
<feature type="domain" description="Alpha/beta hydrolase fold-3" evidence="2">
    <location>
        <begin position="91"/>
        <end position="282"/>
    </location>
</feature>
<sequence length="354" mass="39978">MSEALDCLEQDGTHPLPKIRLSFPHRLNCFIRLWIFKILVAIVVAVDRLLHPPPPSLRPTLIKHYPCRSVLQTRVFFPPNYIPGEVLPLYLNIHGGGFAVCDPQHDDAFCIMWAKRTGMLIVSLDYRKAPLHPYPTAVYDIAALANAVLADSSLPIDNSKVVIGGFSAGGNLALCASQLPGLKGKIKAALTFYPIVDWSHPPNEKLAMRPYKGGPKDSLEFSSYWFDWGYVAPGQNRRDPLLSPCYAKKEDLPPWIYVIGAQWDMLRLESQEMIHELAGLKGKEDHEQDFESGTYKWTLARGCSHGFTHHFGHKAEKRAKREQKCKPIYDEAHKWLKIALAEQDSIEKSKQLMA</sequence>
<dbReference type="InterPro" id="IPR050300">
    <property type="entry name" value="GDXG_lipolytic_enzyme"/>
</dbReference>
<accession>A0A2J6SYA6</accession>
<dbReference type="PANTHER" id="PTHR48081:SF8">
    <property type="entry name" value="ALPHA_BETA HYDROLASE FOLD-3 DOMAIN-CONTAINING PROTEIN-RELATED"/>
    <property type="match status" value="1"/>
</dbReference>
<dbReference type="Pfam" id="PF07859">
    <property type="entry name" value="Abhydrolase_3"/>
    <property type="match status" value="1"/>
</dbReference>
<evidence type="ECO:0000313" key="3">
    <source>
        <dbReference type="EMBL" id="PMD55750.1"/>
    </source>
</evidence>
<dbReference type="EMBL" id="KZ613854">
    <property type="protein sequence ID" value="PMD55750.1"/>
    <property type="molecule type" value="Genomic_DNA"/>
</dbReference>
<dbReference type="OrthoDB" id="408631at2759"/>
<dbReference type="GO" id="GO:0016787">
    <property type="term" value="F:hydrolase activity"/>
    <property type="evidence" value="ECO:0007669"/>
    <property type="project" value="UniProtKB-KW"/>
</dbReference>
<dbReference type="InParanoid" id="A0A2J6SYA6"/>